<evidence type="ECO:0000256" key="5">
    <source>
        <dbReference type="ARBA" id="ARBA00047754"/>
    </source>
</evidence>
<dbReference type="EC" id="1.17.4.1" evidence="2"/>
<evidence type="ECO:0000256" key="3">
    <source>
        <dbReference type="ARBA" id="ARBA00022634"/>
    </source>
</evidence>
<comment type="catalytic activity">
    <reaction evidence="5">
        <text>a 2'-deoxyribonucleoside 5'-diphosphate + [thioredoxin]-disulfide + H2O = a ribonucleoside 5'-diphosphate + [thioredoxin]-dithiol</text>
        <dbReference type="Rhea" id="RHEA:23252"/>
        <dbReference type="Rhea" id="RHEA-COMP:10698"/>
        <dbReference type="Rhea" id="RHEA-COMP:10700"/>
        <dbReference type="ChEBI" id="CHEBI:15377"/>
        <dbReference type="ChEBI" id="CHEBI:29950"/>
        <dbReference type="ChEBI" id="CHEBI:50058"/>
        <dbReference type="ChEBI" id="CHEBI:57930"/>
        <dbReference type="ChEBI" id="CHEBI:73316"/>
        <dbReference type="EC" id="1.17.4.1"/>
    </reaction>
</comment>
<evidence type="ECO:0000256" key="1">
    <source>
        <dbReference type="ARBA" id="ARBA00007405"/>
    </source>
</evidence>
<evidence type="ECO:0000313" key="7">
    <source>
        <dbReference type="EMBL" id="EWM54921.1"/>
    </source>
</evidence>
<comment type="similarity">
    <text evidence="1">Belongs to the ribonucleoside diphosphate reductase class-2 family.</text>
</comment>
<keyword evidence="4" id="KW-0547">Nucleotide-binding</keyword>
<dbReference type="NCBIfam" id="TIGR03905">
    <property type="entry name" value="TIGR03905_4_Cys"/>
    <property type="match status" value="1"/>
</dbReference>
<dbReference type="eggNOG" id="ENOG5032YE7">
    <property type="taxonomic scope" value="Bacteria"/>
</dbReference>
<evidence type="ECO:0000313" key="8">
    <source>
        <dbReference type="Proteomes" id="UP000019365"/>
    </source>
</evidence>
<evidence type="ECO:0000259" key="6">
    <source>
        <dbReference type="Pfam" id="PF12637"/>
    </source>
</evidence>
<dbReference type="Pfam" id="PF12637">
    <property type="entry name" value="TSCPD"/>
    <property type="match status" value="1"/>
</dbReference>
<evidence type="ECO:0000256" key="2">
    <source>
        <dbReference type="ARBA" id="ARBA00012274"/>
    </source>
</evidence>
<name>W7UI64_RUMFL</name>
<feature type="domain" description="TSCPD" evidence="6">
    <location>
        <begin position="4"/>
        <end position="80"/>
    </location>
</feature>
<dbReference type="EMBL" id="ATAX01000008">
    <property type="protein sequence ID" value="EWM54921.1"/>
    <property type="molecule type" value="Genomic_DNA"/>
</dbReference>
<sequence>MNYTYKTKKVCAQEISFNIEGNVITDISFVGGCNGNLKALSKVLDGWTVEEIETKLKGNTCGMKQTSCADQLCLAVREAYDAQKNA</sequence>
<comment type="caution">
    <text evidence="7">The sequence shown here is derived from an EMBL/GenBank/DDBJ whole genome shotgun (WGS) entry which is preliminary data.</text>
</comment>
<dbReference type="InterPro" id="IPR023806">
    <property type="entry name" value="CHP03905"/>
</dbReference>
<dbReference type="OrthoDB" id="9801525at2"/>
<dbReference type="Proteomes" id="UP000019365">
    <property type="component" value="Unassembled WGS sequence"/>
</dbReference>
<dbReference type="AlphaFoldDB" id="W7UI64"/>
<dbReference type="RefSeq" id="WP_019679192.1">
    <property type="nucleotide sequence ID" value="NZ_ATAX01000008.1"/>
</dbReference>
<dbReference type="PATRIC" id="fig|1341157.4.peg.540"/>
<keyword evidence="8" id="KW-1185">Reference proteome</keyword>
<dbReference type="GO" id="GO:0000166">
    <property type="term" value="F:nucleotide binding"/>
    <property type="evidence" value="ECO:0007669"/>
    <property type="project" value="UniProtKB-KW"/>
</dbReference>
<accession>W7UI64</accession>
<proteinExistence type="inferred from homology"/>
<dbReference type="GO" id="GO:0004748">
    <property type="term" value="F:ribonucleoside-diphosphate reductase activity, thioredoxin disulfide as acceptor"/>
    <property type="evidence" value="ECO:0007669"/>
    <property type="project" value="UniProtKB-EC"/>
</dbReference>
<gene>
    <name evidence="7" type="ORF">RF007C_11320</name>
</gene>
<organism evidence="7 8">
    <name type="scientific">Ruminococcus flavefaciens 007c</name>
    <dbReference type="NCBI Taxonomy" id="1341157"/>
    <lineage>
        <taxon>Bacteria</taxon>
        <taxon>Bacillati</taxon>
        <taxon>Bacillota</taxon>
        <taxon>Clostridia</taxon>
        <taxon>Eubacteriales</taxon>
        <taxon>Oscillospiraceae</taxon>
        <taxon>Ruminococcus</taxon>
    </lineage>
</organism>
<dbReference type="GO" id="GO:0071897">
    <property type="term" value="P:DNA biosynthetic process"/>
    <property type="evidence" value="ECO:0007669"/>
    <property type="project" value="UniProtKB-KW"/>
</dbReference>
<keyword evidence="3" id="KW-0237">DNA synthesis</keyword>
<protein>
    <recommendedName>
        <fullName evidence="2">ribonucleoside-diphosphate reductase</fullName>
        <ecNumber evidence="2">1.17.4.1</ecNumber>
    </recommendedName>
</protein>
<reference evidence="7 8" key="1">
    <citation type="journal article" date="2014" name="PLoS ONE">
        <title>Rumen cellulosomics: divergent fiber-degrading strategies revealed by comparative genome-wide analysis of six ruminococcal strains.</title>
        <authorList>
            <person name="Dassa B."/>
            <person name="Borovok I."/>
            <person name="Ruimy-Israeli V."/>
            <person name="Lamed R."/>
            <person name="Flint H.J."/>
            <person name="Duncan S.H."/>
            <person name="Henrissat B."/>
            <person name="Coutinho P."/>
            <person name="Morrison M."/>
            <person name="Mosoni P."/>
            <person name="Yeoman C.J."/>
            <person name="White B.A."/>
            <person name="Bayer E.A."/>
        </authorList>
    </citation>
    <scope>NUCLEOTIDE SEQUENCE [LARGE SCALE GENOMIC DNA]</scope>
    <source>
        <strain evidence="7 8">007c</strain>
    </source>
</reference>
<evidence type="ECO:0000256" key="4">
    <source>
        <dbReference type="ARBA" id="ARBA00022741"/>
    </source>
</evidence>
<dbReference type="InterPro" id="IPR024434">
    <property type="entry name" value="TSCPD_dom"/>
</dbReference>